<organism evidence="1 2">
    <name type="scientific">Acrasis kona</name>
    <dbReference type="NCBI Taxonomy" id="1008807"/>
    <lineage>
        <taxon>Eukaryota</taxon>
        <taxon>Discoba</taxon>
        <taxon>Heterolobosea</taxon>
        <taxon>Tetramitia</taxon>
        <taxon>Eutetramitia</taxon>
        <taxon>Acrasidae</taxon>
        <taxon>Acrasis</taxon>
    </lineage>
</organism>
<dbReference type="InterPro" id="IPR006439">
    <property type="entry name" value="HAD-SF_hydro_IA"/>
</dbReference>
<dbReference type="PANTHER" id="PTHR47829:SF1">
    <property type="entry name" value="HAD FAMILY PHOSPHATASE"/>
    <property type="match status" value="1"/>
</dbReference>
<dbReference type="InterPro" id="IPR023198">
    <property type="entry name" value="PGP-like_dom2"/>
</dbReference>
<evidence type="ECO:0000313" key="1">
    <source>
        <dbReference type="EMBL" id="KAL0480461.1"/>
    </source>
</evidence>
<dbReference type="PRINTS" id="PR00413">
    <property type="entry name" value="HADHALOGNASE"/>
</dbReference>
<dbReference type="SUPFAM" id="SSF56784">
    <property type="entry name" value="HAD-like"/>
    <property type="match status" value="1"/>
</dbReference>
<dbReference type="EMBL" id="JAOPGA020000657">
    <property type="protein sequence ID" value="KAL0480461.1"/>
    <property type="molecule type" value="Genomic_DNA"/>
</dbReference>
<dbReference type="SFLD" id="SFLDG01129">
    <property type="entry name" value="C1.5:_HAD__Beta-PGM__Phosphata"/>
    <property type="match status" value="1"/>
</dbReference>
<dbReference type="AlphaFoldDB" id="A0AAW2YSN4"/>
<comment type="caution">
    <text evidence="1">The sequence shown here is derived from an EMBL/GenBank/DDBJ whole genome shotgun (WGS) entry which is preliminary data.</text>
</comment>
<name>A0AAW2YSN4_9EUKA</name>
<dbReference type="GO" id="GO:0016787">
    <property type="term" value="F:hydrolase activity"/>
    <property type="evidence" value="ECO:0007669"/>
    <property type="project" value="UniProtKB-KW"/>
</dbReference>
<dbReference type="NCBIfam" id="TIGR01509">
    <property type="entry name" value="HAD-SF-IA-v3"/>
    <property type="match status" value="1"/>
</dbReference>
<dbReference type="Pfam" id="PF00702">
    <property type="entry name" value="Hydrolase"/>
    <property type="match status" value="1"/>
</dbReference>
<sequence length="231" mass="26622">MKYPHQVVIFDLGGVVLSSPHEGLTEYETELNLPKYTLGKLLNYNDNDGDFAKLERNEISFNHYCTVTEEKFSKLHNQSGQQAFSAKRMVEKLEKYSSTINLAVVEVIANLRSLGIVTCALTNNWYNIDSEEVLSAAESYKLTTSQHKEMTTELRNHFDHFFESREMLLRKPQSLIYKKVLDALNVDAKNCIYLDDIGQNLKPMRELGAKTILVKNVEEALKELKEYYEIK</sequence>
<gene>
    <name evidence="1" type="ORF">AKO1_011066</name>
</gene>
<dbReference type="InterPro" id="IPR023214">
    <property type="entry name" value="HAD_sf"/>
</dbReference>
<reference evidence="1 2" key="1">
    <citation type="submission" date="2024-03" db="EMBL/GenBank/DDBJ databases">
        <title>The Acrasis kona genome and developmental transcriptomes reveal deep origins of eukaryotic multicellular pathways.</title>
        <authorList>
            <person name="Sheikh S."/>
            <person name="Fu C.-J."/>
            <person name="Brown M.W."/>
            <person name="Baldauf S.L."/>
        </authorList>
    </citation>
    <scope>NUCLEOTIDE SEQUENCE [LARGE SCALE GENOMIC DNA]</scope>
    <source>
        <strain evidence="1 2">ATCC MYA-3509</strain>
    </source>
</reference>
<protein>
    <submittedName>
        <fullName evidence="1">Bifunctional epoxide hydrolase</fullName>
    </submittedName>
</protein>
<dbReference type="CDD" id="cd02603">
    <property type="entry name" value="HAD_sEH-N_like"/>
    <property type="match status" value="1"/>
</dbReference>
<dbReference type="Proteomes" id="UP001431209">
    <property type="component" value="Unassembled WGS sequence"/>
</dbReference>
<dbReference type="Gene3D" id="1.10.150.240">
    <property type="entry name" value="Putative phosphatase, domain 2"/>
    <property type="match status" value="1"/>
</dbReference>
<dbReference type="PANTHER" id="PTHR47829">
    <property type="entry name" value="HYDROLASE, PUTATIVE (AFU_ORTHOLOGUE AFUA_1G12880)-RELATED"/>
    <property type="match status" value="1"/>
</dbReference>
<accession>A0AAW2YSN4</accession>
<evidence type="ECO:0000313" key="2">
    <source>
        <dbReference type="Proteomes" id="UP001431209"/>
    </source>
</evidence>
<dbReference type="InterPro" id="IPR036412">
    <property type="entry name" value="HAD-like_sf"/>
</dbReference>
<keyword evidence="1" id="KW-0378">Hydrolase</keyword>
<dbReference type="InterPro" id="IPR052898">
    <property type="entry name" value="ACAD10-like"/>
</dbReference>
<dbReference type="SFLD" id="SFLDS00003">
    <property type="entry name" value="Haloacid_Dehalogenase"/>
    <property type="match status" value="1"/>
</dbReference>
<dbReference type="Gene3D" id="3.40.50.1000">
    <property type="entry name" value="HAD superfamily/HAD-like"/>
    <property type="match status" value="1"/>
</dbReference>
<keyword evidence="2" id="KW-1185">Reference proteome</keyword>
<proteinExistence type="predicted"/>